<accession>A0A103XD69</accession>
<dbReference type="AlphaFoldDB" id="A0A103XD69"/>
<evidence type="ECO:0000313" key="2">
    <source>
        <dbReference type="Proteomes" id="UP000243975"/>
    </source>
</evidence>
<name>A0A103XD69_CYNCS</name>
<comment type="caution">
    <text evidence="1">The sequence shown here is derived from an EMBL/GenBank/DDBJ whole genome shotgun (WGS) entry which is preliminary data.</text>
</comment>
<dbReference type="STRING" id="59895.A0A103XD69"/>
<proteinExistence type="predicted"/>
<keyword evidence="2" id="KW-1185">Reference proteome</keyword>
<protein>
    <recommendedName>
        <fullName evidence="3">Myosin motor domain-containing protein</fullName>
    </recommendedName>
</protein>
<dbReference type="Gramene" id="KVH88573">
    <property type="protein sequence ID" value="KVH88573"/>
    <property type="gene ID" value="Ccrd_026457"/>
</dbReference>
<dbReference type="Proteomes" id="UP000243975">
    <property type="component" value="Unassembled WGS sequence"/>
</dbReference>
<dbReference type="EMBL" id="LEKV01005368">
    <property type="protein sequence ID" value="KVH88573.1"/>
    <property type="molecule type" value="Genomic_DNA"/>
</dbReference>
<evidence type="ECO:0000313" key="1">
    <source>
        <dbReference type="EMBL" id="KVH88573.1"/>
    </source>
</evidence>
<gene>
    <name evidence="1" type="ORF">Ccrd_026457</name>
</gene>
<sequence length="133" mass="14938">MVKFLPILLLSTIKTSNSAPRRLFSSLKLVRSKLAFLQSYNFAQMDDFRLQIHGSQDDCPELKEHLKSNPCFRGERGNAFTVHHYAGEIFASNMRSQPEKLVASSLNISGGVDSQKLSVMSKFKVASLKTIFL</sequence>
<evidence type="ECO:0008006" key="3">
    <source>
        <dbReference type="Google" id="ProtNLM"/>
    </source>
</evidence>
<organism evidence="1 2">
    <name type="scientific">Cynara cardunculus var. scolymus</name>
    <name type="common">Globe artichoke</name>
    <name type="synonym">Cynara scolymus</name>
    <dbReference type="NCBI Taxonomy" id="59895"/>
    <lineage>
        <taxon>Eukaryota</taxon>
        <taxon>Viridiplantae</taxon>
        <taxon>Streptophyta</taxon>
        <taxon>Embryophyta</taxon>
        <taxon>Tracheophyta</taxon>
        <taxon>Spermatophyta</taxon>
        <taxon>Magnoliopsida</taxon>
        <taxon>eudicotyledons</taxon>
        <taxon>Gunneridae</taxon>
        <taxon>Pentapetalae</taxon>
        <taxon>asterids</taxon>
        <taxon>campanulids</taxon>
        <taxon>Asterales</taxon>
        <taxon>Asteraceae</taxon>
        <taxon>Carduoideae</taxon>
        <taxon>Cardueae</taxon>
        <taxon>Carduinae</taxon>
        <taxon>Cynara</taxon>
    </lineage>
</organism>
<reference evidence="1 2" key="1">
    <citation type="journal article" date="2016" name="Sci. Rep.">
        <title>The genome sequence of the outbreeding globe artichoke constructed de novo incorporating a phase-aware low-pass sequencing strategy of F1 progeny.</title>
        <authorList>
            <person name="Scaglione D."/>
            <person name="Reyes-Chin-Wo S."/>
            <person name="Acquadro A."/>
            <person name="Froenicke L."/>
            <person name="Portis E."/>
            <person name="Beitel C."/>
            <person name="Tirone M."/>
            <person name="Mauro R."/>
            <person name="Lo Monaco A."/>
            <person name="Mauromicale G."/>
            <person name="Faccioli P."/>
            <person name="Cattivelli L."/>
            <person name="Rieseberg L."/>
            <person name="Michelmore R."/>
            <person name="Lanteri S."/>
        </authorList>
    </citation>
    <scope>NUCLEOTIDE SEQUENCE [LARGE SCALE GENOMIC DNA]</scope>
    <source>
        <strain evidence="1">2C</strain>
    </source>
</reference>